<evidence type="ECO:0000256" key="10">
    <source>
        <dbReference type="ARBA" id="ARBA00035861"/>
    </source>
</evidence>
<dbReference type="Gene3D" id="3.90.79.10">
    <property type="entry name" value="Nucleoside Triphosphate Pyrophosphohydrolase"/>
    <property type="match status" value="1"/>
</dbReference>
<evidence type="ECO:0000256" key="2">
    <source>
        <dbReference type="ARBA" id="ARBA00005582"/>
    </source>
</evidence>
<evidence type="ECO:0000256" key="12">
    <source>
        <dbReference type="ARBA" id="ARBA00038905"/>
    </source>
</evidence>
<dbReference type="PANTHER" id="PTHR47707">
    <property type="entry name" value="8-OXO-DGTP DIPHOSPHATASE"/>
    <property type="match status" value="1"/>
</dbReference>
<dbReference type="EMBL" id="VCBC01000004">
    <property type="protein sequence ID" value="TLU66734.1"/>
    <property type="molecule type" value="Genomic_DNA"/>
</dbReference>
<evidence type="ECO:0000256" key="3">
    <source>
        <dbReference type="ARBA" id="ARBA00022457"/>
    </source>
</evidence>
<feature type="domain" description="Nudix hydrolase" evidence="19">
    <location>
        <begin position="2"/>
        <end position="129"/>
    </location>
</feature>
<reference evidence="20 21" key="1">
    <citation type="submission" date="2019-05" db="EMBL/GenBank/DDBJ databases">
        <title>Genome sequences of Thalassotalea litorea 1K03283.</title>
        <authorList>
            <person name="Zhang D."/>
        </authorList>
    </citation>
    <scope>NUCLEOTIDE SEQUENCE [LARGE SCALE GENOMIC DNA]</scope>
    <source>
        <strain evidence="20 21">MCCC 1K03283</strain>
    </source>
</reference>
<keyword evidence="9" id="KW-0234">DNA repair</keyword>
<dbReference type="NCBIfam" id="TIGR00586">
    <property type="entry name" value="mutt"/>
    <property type="match status" value="1"/>
</dbReference>
<evidence type="ECO:0000256" key="18">
    <source>
        <dbReference type="PIRSR" id="PIRSR603561-2"/>
    </source>
</evidence>
<proteinExistence type="inferred from homology"/>
<gene>
    <name evidence="20" type="primary">mutT</name>
    <name evidence="20" type="ORF">FE810_04280</name>
</gene>
<dbReference type="CDD" id="cd03425">
    <property type="entry name" value="NUDIX_MutT_NudA_like"/>
    <property type="match status" value="1"/>
</dbReference>
<sequence length="129" mass="14844">MKKRVHVAVGVILRNDQVFLTRRHVHQHQGGKWEFPGGKVETDETVHQALHRELMEEVAIDTLAMRPLMNIAHDYEDKSVLLEVFVVDQFSGEPESQEGMEQGWFKVSELSNLEFPNANKDIIVKLQNP</sequence>
<dbReference type="InterPro" id="IPR047127">
    <property type="entry name" value="MutT-like"/>
</dbReference>
<evidence type="ECO:0000256" key="4">
    <source>
        <dbReference type="ARBA" id="ARBA00022705"/>
    </source>
</evidence>
<feature type="binding site" evidence="18">
    <location>
        <position position="37"/>
    </location>
    <ligand>
        <name>Mg(2+)</name>
        <dbReference type="ChEBI" id="CHEBI:18420"/>
    </ligand>
</feature>
<dbReference type="GO" id="GO:0006281">
    <property type="term" value="P:DNA repair"/>
    <property type="evidence" value="ECO:0007669"/>
    <property type="project" value="UniProtKB-KW"/>
</dbReference>
<dbReference type="InterPro" id="IPR015797">
    <property type="entry name" value="NUDIX_hydrolase-like_dom_sf"/>
</dbReference>
<dbReference type="GO" id="GO:0046872">
    <property type="term" value="F:metal ion binding"/>
    <property type="evidence" value="ECO:0007669"/>
    <property type="project" value="UniProtKB-KW"/>
</dbReference>
<feature type="binding site" evidence="18">
    <location>
        <position position="57"/>
    </location>
    <ligand>
        <name>Mg(2+)</name>
        <dbReference type="ChEBI" id="CHEBI:18420"/>
    </ligand>
</feature>
<evidence type="ECO:0000256" key="17">
    <source>
        <dbReference type="PIRSR" id="PIRSR603561-1"/>
    </source>
</evidence>
<evidence type="ECO:0000256" key="1">
    <source>
        <dbReference type="ARBA" id="ARBA00001946"/>
    </source>
</evidence>
<dbReference type="AlphaFoldDB" id="A0A5R9IMF4"/>
<evidence type="ECO:0000313" key="20">
    <source>
        <dbReference type="EMBL" id="TLU66734.1"/>
    </source>
</evidence>
<dbReference type="GO" id="GO:0008413">
    <property type="term" value="F:8-oxo-7,8-dihydroguanosine triphosphate pyrophosphatase activity"/>
    <property type="evidence" value="ECO:0007669"/>
    <property type="project" value="InterPro"/>
</dbReference>
<name>A0A5R9IMF4_9GAMM</name>
<evidence type="ECO:0000256" key="16">
    <source>
        <dbReference type="ARBA" id="ARBA00042798"/>
    </source>
</evidence>
<dbReference type="Pfam" id="PF14815">
    <property type="entry name" value="NUDIX_4"/>
    <property type="match status" value="1"/>
</dbReference>
<comment type="catalytic activity">
    <reaction evidence="10">
        <text>8-oxo-dGTP + H2O = 8-oxo-dGMP + diphosphate + H(+)</text>
        <dbReference type="Rhea" id="RHEA:31575"/>
        <dbReference type="ChEBI" id="CHEBI:15377"/>
        <dbReference type="ChEBI" id="CHEBI:15378"/>
        <dbReference type="ChEBI" id="CHEBI:33019"/>
        <dbReference type="ChEBI" id="CHEBI:63224"/>
        <dbReference type="ChEBI" id="CHEBI:77896"/>
        <dbReference type="EC" id="3.6.1.55"/>
    </reaction>
</comment>
<evidence type="ECO:0000256" key="15">
    <source>
        <dbReference type="ARBA" id="ARBA00041979"/>
    </source>
</evidence>
<keyword evidence="3" id="KW-0515">Mutator protein</keyword>
<evidence type="ECO:0000256" key="11">
    <source>
        <dbReference type="ARBA" id="ARBA00036904"/>
    </source>
</evidence>
<keyword evidence="21" id="KW-1185">Reference proteome</keyword>
<dbReference type="InterPro" id="IPR029119">
    <property type="entry name" value="MutY_C"/>
</dbReference>
<feature type="binding site" evidence="17">
    <location>
        <begin position="34"/>
        <end position="37"/>
    </location>
    <ligand>
        <name>8-oxo-dGTP</name>
        <dbReference type="ChEBI" id="CHEBI:77896"/>
    </ligand>
</feature>
<accession>A0A5R9IMF4</accession>
<evidence type="ECO:0000256" key="6">
    <source>
        <dbReference type="ARBA" id="ARBA00022763"/>
    </source>
</evidence>
<organism evidence="20 21">
    <name type="scientific">Thalassotalea litorea</name>
    <dbReference type="NCBI Taxonomy" id="2020715"/>
    <lineage>
        <taxon>Bacteria</taxon>
        <taxon>Pseudomonadati</taxon>
        <taxon>Pseudomonadota</taxon>
        <taxon>Gammaproteobacteria</taxon>
        <taxon>Alteromonadales</taxon>
        <taxon>Colwelliaceae</taxon>
        <taxon>Thalassotalea</taxon>
    </lineage>
</organism>
<dbReference type="Proteomes" id="UP000307790">
    <property type="component" value="Unassembled WGS sequence"/>
</dbReference>
<comment type="caution">
    <text evidence="20">The sequence shown here is derived from an EMBL/GenBank/DDBJ whole genome shotgun (WGS) entry which is preliminary data.</text>
</comment>
<evidence type="ECO:0000259" key="19">
    <source>
        <dbReference type="PROSITE" id="PS51462"/>
    </source>
</evidence>
<dbReference type="SUPFAM" id="SSF55811">
    <property type="entry name" value="Nudix"/>
    <property type="match status" value="1"/>
</dbReference>
<dbReference type="InterPro" id="IPR003561">
    <property type="entry name" value="Mutator_MutT"/>
</dbReference>
<evidence type="ECO:0000256" key="14">
    <source>
        <dbReference type="ARBA" id="ARBA00041592"/>
    </source>
</evidence>
<dbReference type="EC" id="3.6.1.55" evidence="12"/>
<keyword evidence="6" id="KW-0227">DNA damage</keyword>
<feature type="binding site" evidence="17">
    <location>
        <position position="23"/>
    </location>
    <ligand>
        <name>8-oxo-dGTP</name>
        <dbReference type="ChEBI" id="CHEBI:77896"/>
    </ligand>
</feature>
<dbReference type="RefSeq" id="WP_138318799.1">
    <property type="nucleotide sequence ID" value="NZ_VCBC01000004.1"/>
</dbReference>
<dbReference type="FunFam" id="3.90.79.10:FF:000014">
    <property type="entry name" value="8-oxo-dGTP diphosphatase MutT"/>
    <property type="match status" value="1"/>
</dbReference>
<comment type="cofactor">
    <cofactor evidence="1 18">
        <name>Mg(2+)</name>
        <dbReference type="ChEBI" id="CHEBI:18420"/>
    </cofactor>
</comment>
<dbReference type="PROSITE" id="PS51462">
    <property type="entry name" value="NUDIX"/>
    <property type="match status" value="1"/>
</dbReference>
<feature type="binding site" evidence="17">
    <location>
        <position position="28"/>
    </location>
    <ligand>
        <name>8-oxo-dGTP</name>
        <dbReference type="ChEBI" id="CHEBI:77896"/>
    </ligand>
</feature>
<dbReference type="GO" id="GO:0044715">
    <property type="term" value="F:8-oxo-dGDP phosphatase activity"/>
    <property type="evidence" value="ECO:0007669"/>
    <property type="project" value="TreeGrafter"/>
</dbReference>
<dbReference type="InterPro" id="IPR020476">
    <property type="entry name" value="Nudix_hydrolase"/>
</dbReference>
<protein>
    <recommendedName>
        <fullName evidence="13">8-oxo-dGTP diphosphatase</fullName>
        <ecNumber evidence="12">3.6.1.55</ecNumber>
    </recommendedName>
    <alternativeName>
        <fullName evidence="16">7,8-dihydro-8-oxoguanine-triphosphatase</fullName>
    </alternativeName>
    <alternativeName>
        <fullName evidence="15">Mutator protein MutT</fullName>
    </alternativeName>
    <alternativeName>
        <fullName evidence="14">dGTP pyrophosphohydrolase</fullName>
    </alternativeName>
</protein>
<keyword evidence="4" id="KW-0235">DNA replication</keyword>
<dbReference type="PANTHER" id="PTHR47707:SF1">
    <property type="entry name" value="NUDIX HYDROLASE FAMILY PROTEIN"/>
    <property type="match status" value="1"/>
</dbReference>
<comment type="similarity">
    <text evidence="2">Belongs to the Nudix hydrolase family.</text>
</comment>
<dbReference type="OrthoDB" id="9810648at2"/>
<evidence type="ECO:0000313" key="21">
    <source>
        <dbReference type="Proteomes" id="UP000307790"/>
    </source>
</evidence>
<dbReference type="InterPro" id="IPR000086">
    <property type="entry name" value="NUDIX_hydrolase_dom"/>
</dbReference>
<evidence type="ECO:0000256" key="9">
    <source>
        <dbReference type="ARBA" id="ARBA00023204"/>
    </source>
</evidence>
<dbReference type="PRINTS" id="PR00502">
    <property type="entry name" value="NUDIXFAMILY"/>
</dbReference>
<evidence type="ECO:0000256" key="13">
    <source>
        <dbReference type="ARBA" id="ARBA00040794"/>
    </source>
</evidence>
<dbReference type="GO" id="GO:0006260">
    <property type="term" value="P:DNA replication"/>
    <property type="evidence" value="ECO:0007669"/>
    <property type="project" value="UniProtKB-KW"/>
</dbReference>
<keyword evidence="5 18" id="KW-0479">Metal-binding</keyword>
<dbReference type="GO" id="GO:0044716">
    <property type="term" value="F:8-oxo-GDP phosphatase activity"/>
    <property type="evidence" value="ECO:0007669"/>
    <property type="project" value="TreeGrafter"/>
</dbReference>
<evidence type="ECO:0000256" key="8">
    <source>
        <dbReference type="ARBA" id="ARBA00022842"/>
    </source>
</evidence>
<keyword evidence="7" id="KW-0378">Hydrolase</keyword>
<comment type="catalytic activity">
    <reaction evidence="11">
        <text>8-oxo-GTP + H2O = 8-oxo-GMP + diphosphate + H(+)</text>
        <dbReference type="Rhea" id="RHEA:67616"/>
        <dbReference type="ChEBI" id="CHEBI:15377"/>
        <dbReference type="ChEBI" id="CHEBI:15378"/>
        <dbReference type="ChEBI" id="CHEBI:33019"/>
        <dbReference type="ChEBI" id="CHEBI:143553"/>
        <dbReference type="ChEBI" id="CHEBI:145694"/>
    </reaction>
</comment>
<evidence type="ECO:0000256" key="5">
    <source>
        <dbReference type="ARBA" id="ARBA00022723"/>
    </source>
</evidence>
<evidence type="ECO:0000256" key="7">
    <source>
        <dbReference type="ARBA" id="ARBA00022801"/>
    </source>
</evidence>
<dbReference type="GO" id="GO:0035539">
    <property type="term" value="F:8-oxo-7,8-dihydrodeoxyguanosine triphosphate pyrophosphatase activity"/>
    <property type="evidence" value="ECO:0007669"/>
    <property type="project" value="UniProtKB-EC"/>
</dbReference>
<feature type="binding site" evidence="17">
    <location>
        <position position="119"/>
    </location>
    <ligand>
        <name>8-oxo-dGTP</name>
        <dbReference type="ChEBI" id="CHEBI:77896"/>
    </ligand>
</feature>
<keyword evidence="8 18" id="KW-0460">Magnesium</keyword>